<dbReference type="AlphaFoldDB" id="A0AAF3EIR6"/>
<name>A0AAF3EIR6_9BILA</name>
<keyword evidence="1" id="KW-1185">Reference proteome</keyword>
<dbReference type="Proteomes" id="UP000887575">
    <property type="component" value="Unassembled WGS sequence"/>
</dbReference>
<dbReference type="WBParaSite" id="MBELARI_LOCUS13878">
    <property type="protein sequence ID" value="MBELARI_LOCUS13878"/>
    <property type="gene ID" value="MBELARI_LOCUS13878"/>
</dbReference>
<proteinExistence type="predicted"/>
<reference evidence="2" key="1">
    <citation type="submission" date="2024-02" db="UniProtKB">
        <authorList>
            <consortium name="WormBaseParasite"/>
        </authorList>
    </citation>
    <scope>IDENTIFICATION</scope>
</reference>
<accession>A0AAF3EIR6</accession>
<protein>
    <submittedName>
        <fullName evidence="2">Uncharacterized protein</fullName>
    </submittedName>
</protein>
<evidence type="ECO:0000313" key="2">
    <source>
        <dbReference type="WBParaSite" id="MBELARI_LOCUS13878"/>
    </source>
</evidence>
<evidence type="ECO:0000313" key="1">
    <source>
        <dbReference type="Proteomes" id="UP000887575"/>
    </source>
</evidence>
<sequence length="154" mass="17237">MAMFEEEEEILDSIASDGEHGASLCDKILDDNLELDGFEEEISSTGIVELETSTSQISTSGIETATKTFSDDKVEGSKLNELFEVALEQGKAEDPTGSTQKKLFAFPRMPRPVKVNPPFEPFENRSREVKVEDPNLVSDSFGRIVEKKYSRCHW</sequence>
<organism evidence="1 2">
    <name type="scientific">Mesorhabditis belari</name>
    <dbReference type="NCBI Taxonomy" id="2138241"/>
    <lineage>
        <taxon>Eukaryota</taxon>
        <taxon>Metazoa</taxon>
        <taxon>Ecdysozoa</taxon>
        <taxon>Nematoda</taxon>
        <taxon>Chromadorea</taxon>
        <taxon>Rhabditida</taxon>
        <taxon>Rhabditina</taxon>
        <taxon>Rhabditomorpha</taxon>
        <taxon>Rhabditoidea</taxon>
        <taxon>Rhabditidae</taxon>
        <taxon>Mesorhabditinae</taxon>
        <taxon>Mesorhabditis</taxon>
    </lineage>
</organism>